<dbReference type="PANTHER" id="PTHR43686:SF1">
    <property type="entry name" value="AMINOTRAN_5 DOMAIN-CONTAINING PROTEIN"/>
    <property type="match status" value="1"/>
</dbReference>
<gene>
    <name evidence="3" type="ORF">ENX07_01665</name>
</gene>
<dbReference type="Gene3D" id="3.40.50.620">
    <property type="entry name" value="HUPs"/>
    <property type="match status" value="1"/>
</dbReference>
<organism evidence="3">
    <name type="scientific">candidate division WOR-3 bacterium</name>
    <dbReference type="NCBI Taxonomy" id="2052148"/>
    <lineage>
        <taxon>Bacteria</taxon>
        <taxon>Bacteria division WOR-3</taxon>
    </lineage>
</organism>
<evidence type="ECO:0000256" key="1">
    <source>
        <dbReference type="ARBA" id="ARBA00022679"/>
    </source>
</evidence>
<dbReference type="SUPFAM" id="SSF52402">
    <property type="entry name" value="Adenine nucleotide alpha hydrolases-like"/>
    <property type="match status" value="1"/>
</dbReference>
<evidence type="ECO:0000259" key="2">
    <source>
        <dbReference type="Pfam" id="PF01171"/>
    </source>
</evidence>
<dbReference type="InterPro" id="IPR011063">
    <property type="entry name" value="TilS/TtcA_N"/>
</dbReference>
<dbReference type="GO" id="GO:0008033">
    <property type="term" value="P:tRNA processing"/>
    <property type="evidence" value="ECO:0007669"/>
    <property type="project" value="InterPro"/>
</dbReference>
<proteinExistence type="predicted"/>
<dbReference type="AlphaFoldDB" id="A0A7C3UNV4"/>
<keyword evidence="1" id="KW-0808">Transferase</keyword>
<feature type="domain" description="tRNA(Ile)-lysidine/2-thiocytidine synthase N-terminal" evidence="2">
    <location>
        <begin position="35"/>
        <end position="216"/>
    </location>
</feature>
<accession>A0A7C3UNV4</accession>
<name>A0A7C3UNV4_UNCW3</name>
<dbReference type="CDD" id="cd24138">
    <property type="entry name" value="TtcA-like"/>
    <property type="match status" value="1"/>
</dbReference>
<dbReference type="PIRSF" id="PIRSF004976">
    <property type="entry name" value="ATPase_YdaO"/>
    <property type="match status" value="1"/>
</dbReference>
<dbReference type="EMBL" id="DTMQ01000011">
    <property type="protein sequence ID" value="HGE98765.1"/>
    <property type="molecule type" value="Genomic_DNA"/>
</dbReference>
<reference evidence="3" key="1">
    <citation type="journal article" date="2020" name="mSystems">
        <title>Genome- and Community-Level Interaction Insights into Carbon Utilization and Element Cycling Functions of Hydrothermarchaeota in Hydrothermal Sediment.</title>
        <authorList>
            <person name="Zhou Z."/>
            <person name="Liu Y."/>
            <person name="Xu W."/>
            <person name="Pan J."/>
            <person name="Luo Z.H."/>
            <person name="Li M."/>
        </authorList>
    </citation>
    <scope>NUCLEOTIDE SEQUENCE [LARGE SCALE GENOMIC DNA]</scope>
    <source>
        <strain evidence="3">SpSt-906</strain>
    </source>
</reference>
<dbReference type="InterPro" id="IPR035107">
    <property type="entry name" value="tRNA_thiolation_TtcA_Ctu1"/>
</dbReference>
<dbReference type="GO" id="GO:0016740">
    <property type="term" value="F:transferase activity"/>
    <property type="evidence" value="ECO:0007669"/>
    <property type="project" value="UniProtKB-KW"/>
</dbReference>
<comment type="caution">
    <text evidence="3">The sequence shown here is derived from an EMBL/GenBank/DDBJ whole genome shotgun (WGS) entry which is preliminary data.</text>
</comment>
<dbReference type="InterPro" id="IPR014729">
    <property type="entry name" value="Rossmann-like_a/b/a_fold"/>
</dbReference>
<sequence>MQSERKKEPEAIKKIAFGWFKKAIEDYHLLADGEKVLVGFSGGKDSLCLLHLFLEYNKRKKKGWQIFACHIDPGFPNWARERIEKVFRKLGVDYEIMRLAIAEKIERIGEDFCFFCSRERKKALFTIAEERGIDKIALAHHREDVNETFLLNLFFASELSTFVPKQDFFGGRFYIIRPLYYFTNEIINLYLRAFLLRPIRNPCPYARISERERIRRILKSYYRRDERIRDNIFWGIKNIKVRYLP</sequence>
<dbReference type="Pfam" id="PF01171">
    <property type="entry name" value="ATP_bind_3"/>
    <property type="match status" value="1"/>
</dbReference>
<protein>
    <submittedName>
        <fullName evidence="3">tRNA 2-thiocytidine biosynthesis protein TtcA</fullName>
    </submittedName>
</protein>
<dbReference type="PANTHER" id="PTHR43686">
    <property type="entry name" value="SULFURTRANSFERASE-RELATED"/>
    <property type="match status" value="1"/>
</dbReference>
<evidence type="ECO:0000313" key="3">
    <source>
        <dbReference type="EMBL" id="HGE98765.1"/>
    </source>
</evidence>